<dbReference type="AlphaFoldDB" id="A0A5C6X742"/>
<evidence type="ECO:0000313" key="6">
    <source>
        <dbReference type="Proteomes" id="UP000321412"/>
    </source>
</evidence>
<dbReference type="InterPro" id="IPR029063">
    <property type="entry name" value="SAM-dependent_MTases_sf"/>
</dbReference>
<dbReference type="EMBL" id="VOSM01000006">
    <property type="protein sequence ID" value="TXD36070.1"/>
    <property type="molecule type" value="Genomic_DNA"/>
</dbReference>
<dbReference type="PANTHER" id="PTHR43042:SF3">
    <property type="entry name" value="RIBOSOMAL RNA LARGE SUBUNIT METHYLTRANSFERASE YWBD-RELATED"/>
    <property type="match status" value="1"/>
</dbReference>
<evidence type="ECO:0000313" key="5">
    <source>
        <dbReference type="EMBL" id="TXD36070.1"/>
    </source>
</evidence>
<keyword evidence="1 5" id="KW-0489">Methyltransferase</keyword>
<dbReference type="CDD" id="cd11572">
    <property type="entry name" value="RlmI_M_like"/>
    <property type="match status" value="1"/>
</dbReference>
<evidence type="ECO:0000256" key="2">
    <source>
        <dbReference type="ARBA" id="ARBA00022679"/>
    </source>
</evidence>
<gene>
    <name evidence="5" type="ORF">FRC98_13165</name>
</gene>
<dbReference type="GO" id="GO:0008168">
    <property type="term" value="F:methyltransferase activity"/>
    <property type="evidence" value="ECO:0007669"/>
    <property type="project" value="UniProtKB-KW"/>
</dbReference>
<comment type="caution">
    <text evidence="5">The sequence shown here is derived from an EMBL/GenBank/DDBJ whole genome shotgun (WGS) entry which is preliminary data.</text>
</comment>
<dbReference type="Pfam" id="PF10672">
    <property type="entry name" value="Methyltrans_SAM"/>
    <property type="match status" value="1"/>
</dbReference>
<dbReference type="SUPFAM" id="SSF53335">
    <property type="entry name" value="S-adenosyl-L-methionine-dependent methyltransferases"/>
    <property type="match status" value="1"/>
</dbReference>
<keyword evidence="6" id="KW-1185">Reference proteome</keyword>
<dbReference type="Proteomes" id="UP000321412">
    <property type="component" value="Unassembled WGS sequence"/>
</dbReference>
<organism evidence="5 6">
    <name type="scientific">Lujinxingia vulgaris</name>
    <dbReference type="NCBI Taxonomy" id="2600176"/>
    <lineage>
        <taxon>Bacteria</taxon>
        <taxon>Deltaproteobacteria</taxon>
        <taxon>Bradymonadales</taxon>
        <taxon>Lujinxingiaceae</taxon>
        <taxon>Lujinxingia</taxon>
    </lineage>
</organism>
<evidence type="ECO:0000256" key="1">
    <source>
        <dbReference type="ARBA" id="ARBA00022603"/>
    </source>
</evidence>
<dbReference type="CDD" id="cd02440">
    <property type="entry name" value="AdoMet_MTases"/>
    <property type="match status" value="1"/>
</dbReference>
<proteinExistence type="predicted"/>
<dbReference type="Gene3D" id="3.30.750.80">
    <property type="entry name" value="RNA methyltransferase domain (HRMD) like"/>
    <property type="match status" value="1"/>
</dbReference>
<name>A0A5C6X742_9DELT</name>
<keyword evidence="3" id="KW-0949">S-adenosyl-L-methionine</keyword>
<evidence type="ECO:0000259" key="4">
    <source>
        <dbReference type="Pfam" id="PF10672"/>
    </source>
</evidence>
<dbReference type="InterPro" id="IPR019614">
    <property type="entry name" value="SAM-dep_methyl-trfase"/>
</dbReference>
<dbReference type="GO" id="GO:0032259">
    <property type="term" value="P:methylation"/>
    <property type="evidence" value="ECO:0007669"/>
    <property type="project" value="UniProtKB-KW"/>
</dbReference>
<keyword evidence="2 5" id="KW-0808">Transferase</keyword>
<dbReference type="OrthoDB" id="9805492at2"/>
<accession>A0A5C6X742</accession>
<protein>
    <submittedName>
        <fullName evidence="5">Class I SAM-dependent rRNA methyltransferase</fullName>
    </submittedName>
</protein>
<dbReference type="Gene3D" id="3.40.50.150">
    <property type="entry name" value="Vaccinia Virus protein VP39"/>
    <property type="match status" value="1"/>
</dbReference>
<sequence>MRSLRRCRCGGAGEGAGCEPTPMGEKMGKSLTFLVPMEGEEQRTPVGQWVQRAWPQGTGEQVEALFASGAVQVDGATWFKADQVVRFGAKVDVEVGEGEEVYGLPEAEALLWGDGWVVVEKPVGMAGAINPEDPMDPVLFLADMLGVDREGFTPVWEAPSNAGGPWLLATGASRAEELEAKLWQGEVQQTWVAIVPRPLHAAGVWEASGAKVSYAVTMTWEGLAEVQLSVEFGKAPERGIYQGVLEALAQGGSPALGDVERGGYAVEGGVRLRLGALYGGEDFANSWPSLRSWRPSIPVCPTPQAFKKGVKAAAKVGKLEVSGKSLEFLEAGKHPWVLRDRNTGSIEGMEAGAPVRLVGPKGPSKVYALVDGTGEIVARYWSDEAEAAEKIDEEVGLRVDEAVAKRGGLYRELGKTDVFRVVHGEADGLPGLLVDQMGSVMRVTITGRCGRGLAPAVYEALAVHDRDAMILSVEHMRDVREAEGKLPQAEVVRRGGGYLKAGGSLVVKESGLKYRVEPWEGIDVGFFADQRDNRLEAQRRAGVGQRWLNLFCHTGAFSVALAKVGAATVNVDLSKRYLRWLDENLELNGLSLEEHQNEAMDARDYLKQAVDAGELFDGIIVDPPTAAAGSGAFWSVRRDYQAVLADCFELLKSRGSMLVCRNDRKRNVELKELVQAAARDAGRRVADWQEAGPGKDYPRLKGFVEGDSFEGGWVRCD</sequence>
<evidence type="ECO:0000256" key="3">
    <source>
        <dbReference type="ARBA" id="ARBA00022691"/>
    </source>
</evidence>
<reference evidence="5 6" key="1">
    <citation type="submission" date="2019-08" db="EMBL/GenBank/DDBJ databases">
        <title>Bradymonadales sp. TMQ4.</title>
        <authorList>
            <person name="Liang Q."/>
        </authorList>
    </citation>
    <scope>NUCLEOTIDE SEQUENCE [LARGE SCALE GENOMIC DNA]</scope>
    <source>
        <strain evidence="5 6">TMQ4</strain>
    </source>
</reference>
<dbReference type="PANTHER" id="PTHR43042">
    <property type="entry name" value="SAM-DEPENDENT METHYLTRANSFERASE"/>
    <property type="match status" value="1"/>
</dbReference>
<feature type="domain" description="S-adenosylmethionine-dependent methyltransferase" evidence="4">
    <location>
        <begin position="507"/>
        <end position="681"/>
    </location>
</feature>